<dbReference type="EMBL" id="JAGIBU010000005">
    <property type="protein sequence ID" value="MBS7824945.1"/>
    <property type="molecule type" value="Genomic_DNA"/>
</dbReference>
<name>A0A162D2H3_9GAMM</name>
<keyword evidence="1" id="KW-1003">Cell membrane</keyword>
<dbReference type="InterPro" id="IPR002696">
    <property type="entry name" value="Membr_insert_effic_factor_YidD"/>
</dbReference>
<comment type="subcellular location">
    <subcellularLocation>
        <location evidence="1">Cell membrane</location>
        <topology evidence="1">Peripheral membrane protein</topology>
        <orientation evidence="1">Cytoplasmic side</orientation>
    </subcellularLocation>
</comment>
<keyword evidence="1" id="KW-0472">Membrane</keyword>
<dbReference type="PANTHER" id="PTHR33383:SF1">
    <property type="entry name" value="MEMBRANE PROTEIN INSERTION EFFICIENCY FACTOR-RELATED"/>
    <property type="match status" value="1"/>
</dbReference>
<dbReference type="NCBIfam" id="TIGR00278">
    <property type="entry name" value="membrane protein insertion efficiency factor YidD"/>
    <property type="match status" value="1"/>
</dbReference>
<dbReference type="GO" id="GO:0005886">
    <property type="term" value="C:plasma membrane"/>
    <property type="evidence" value="ECO:0007669"/>
    <property type="project" value="UniProtKB-SubCell"/>
</dbReference>
<dbReference type="GeneID" id="58263606"/>
<dbReference type="AlphaFoldDB" id="A0A162D2H3"/>
<dbReference type="PANTHER" id="PTHR33383">
    <property type="entry name" value="MEMBRANE PROTEIN INSERTION EFFICIENCY FACTOR-RELATED"/>
    <property type="match status" value="1"/>
</dbReference>
<organism evidence="2 3">
    <name type="scientific">Wohlfahrtiimonas chitiniclastica</name>
    <dbReference type="NCBI Taxonomy" id="400946"/>
    <lineage>
        <taxon>Bacteria</taxon>
        <taxon>Pseudomonadati</taxon>
        <taxon>Pseudomonadota</taxon>
        <taxon>Gammaproteobacteria</taxon>
        <taxon>Cardiobacteriales</taxon>
        <taxon>Ignatzschineriaceae</taxon>
        <taxon>Wohlfahrtiimonas</taxon>
    </lineage>
</organism>
<evidence type="ECO:0000256" key="1">
    <source>
        <dbReference type="HAMAP-Rule" id="MF_00386"/>
    </source>
</evidence>
<comment type="similarity">
    <text evidence="1">Belongs to the UPF0161 family.</text>
</comment>
<accession>A0A162D2H3</accession>
<sequence>MKTILIGLIKLYQLILSPWVGQQCRFTPSCSNYSIEAIQKYGAIKGCWLTFKRLIRCHPFCDGGKDPVP</sequence>
<dbReference type="Pfam" id="PF01809">
    <property type="entry name" value="YidD"/>
    <property type="match status" value="1"/>
</dbReference>
<dbReference type="SMART" id="SM01234">
    <property type="entry name" value="Haemolytic"/>
    <property type="match status" value="1"/>
</dbReference>
<dbReference type="HAMAP" id="MF_00386">
    <property type="entry name" value="UPF0161_YidD"/>
    <property type="match status" value="1"/>
</dbReference>
<gene>
    <name evidence="2" type="primary">yidD</name>
    <name evidence="2" type="ORF">J7561_06975</name>
</gene>
<evidence type="ECO:0000313" key="3">
    <source>
        <dbReference type="Proteomes" id="UP000680020"/>
    </source>
</evidence>
<evidence type="ECO:0000313" key="2">
    <source>
        <dbReference type="EMBL" id="MBS7824945.1"/>
    </source>
</evidence>
<protein>
    <recommendedName>
        <fullName evidence="1">Putative membrane protein insertion efficiency factor</fullName>
    </recommendedName>
</protein>
<comment type="caution">
    <text evidence="2">The sequence shown here is derived from an EMBL/GenBank/DDBJ whole genome shotgun (WGS) entry which is preliminary data.</text>
</comment>
<dbReference type="Proteomes" id="UP000680020">
    <property type="component" value="Unassembled WGS sequence"/>
</dbReference>
<comment type="function">
    <text evidence="1">Could be involved in insertion of integral membrane proteins into the membrane.</text>
</comment>
<reference evidence="2" key="1">
    <citation type="submission" date="2021-03" db="EMBL/GenBank/DDBJ databases">
        <title>Identification and antibiotic profiling of Wohlfahrtiimonas chitiniclastica, an underestimated human pathogen.</title>
        <authorList>
            <person name="Kopf A."/>
            <person name="Bunk B."/>
            <person name="Coldewey S."/>
            <person name="Gunzer F."/>
            <person name="Riedel T."/>
            <person name="Schroettner P."/>
        </authorList>
    </citation>
    <scope>NUCLEOTIDE SEQUENCE</scope>
    <source>
        <strain evidence="2">DSM 100917</strain>
    </source>
</reference>
<proteinExistence type="inferred from homology"/>
<dbReference type="RefSeq" id="WP_008316510.1">
    <property type="nucleotide sequence ID" value="NZ_CP115969.1"/>
</dbReference>